<evidence type="ECO:0000256" key="4">
    <source>
        <dbReference type="ARBA" id="ARBA00022737"/>
    </source>
</evidence>
<keyword evidence="4" id="KW-0677">Repeat</keyword>
<dbReference type="SUPFAM" id="SSF48371">
    <property type="entry name" value="ARM repeat"/>
    <property type="match status" value="1"/>
</dbReference>
<dbReference type="InterPro" id="IPR002015">
    <property type="entry name" value="Proteasome/cyclosome_rpt"/>
</dbReference>
<keyword evidence="5 6" id="KW-0647">Proteasome</keyword>
<dbReference type="GO" id="GO:0008540">
    <property type="term" value="C:proteasome regulatory particle, base subcomplex"/>
    <property type="evidence" value="ECO:0007669"/>
    <property type="project" value="UniProtKB-UniRule"/>
</dbReference>
<evidence type="ECO:0000313" key="10">
    <source>
        <dbReference type="EMBL" id="TPX36208.1"/>
    </source>
</evidence>
<dbReference type="Pfam" id="PF01851">
    <property type="entry name" value="PC_rep"/>
    <property type="match status" value="3"/>
</dbReference>
<dbReference type="InterPro" id="IPR048570">
    <property type="entry name" value="PSMD1_RPN2_N"/>
</dbReference>
<evidence type="ECO:0000259" key="8">
    <source>
        <dbReference type="Pfam" id="PF18004"/>
    </source>
</evidence>
<gene>
    <name evidence="10" type="ORF">SmJEL517_g01508</name>
</gene>
<dbReference type="InterPro" id="IPR016642">
    <property type="entry name" value="26S_Psome_Rpn2"/>
</dbReference>
<dbReference type="GO" id="GO:0042176">
    <property type="term" value="P:regulation of protein catabolic process"/>
    <property type="evidence" value="ECO:0007669"/>
    <property type="project" value="UniProtKB-UniRule"/>
</dbReference>
<dbReference type="PANTHER" id="PTHR10943:SF2">
    <property type="entry name" value="26S PROTEASOME NON-ATPASE REGULATORY SUBUNIT 1"/>
    <property type="match status" value="1"/>
</dbReference>
<feature type="domain" description="26S proteasome regulatory subunit RPN2 C-terminal" evidence="8">
    <location>
        <begin position="764"/>
        <end position="927"/>
    </location>
</feature>
<feature type="compositionally biased region" description="Basic and acidic residues" evidence="7">
    <location>
        <begin position="822"/>
        <end position="865"/>
    </location>
</feature>
<evidence type="ECO:0000256" key="3">
    <source>
        <dbReference type="ARBA" id="ARBA00015684"/>
    </source>
</evidence>
<dbReference type="Pfam" id="PF18004">
    <property type="entry name" value="RPN2_C"/>
    <property type="match status" value="1"/>
</dbReference>
<dbReference type="GO" id="GO:0043161">
    <property type="term" value="P:proteasome-mediated ubiquitin-dependent protein catabolic process"/>
    <property type="evidence" value="ECO:0007669"/>
    <property type="project" value="TreeGrafter"/>
</dbReference>
<feature type="region of interest" description="Disordered" evidence="7">
    <location>
        <begin position="814"/>
        <end position="874"/>
    </location>
</feature>
<dbReference type="RefSeq" id="XP_031026521.1">
    <property type="nucleotide sequence ID" value="XM_031167436.1"/>
</dbReference>
<keyword evidence="11" id="KW-1185">Reference proteome</keyword>
<organism evidence="10 11">
    <name type="scientific">Synchytrium microbalum</name>
    <dbReference type="NCBI Taxonomy" id="1806994"/>
    <lineage>
        <taxon>Eukaryota</taxon>
        <taxon>Fungi</taxon>
        <taxon>Fungi incertae sedis</taxon>
        <taxon>Chytridiomycota</taxon>
        <taxon>Chytridiomycota incertae sedis</taxon>
        <taxon>Chytridiomycetes</taxon>
        <taxon>Synchytriales</taxon>
        <taxon>Synchytriaceae</taxon>
        <taxon>Synchytrium</taxon>
    </lineage>
</organism>
<evidence type="ECO:0000256" key="6">
    <source>
        <dbReference type="PIRNR" id="PIRNR015947"/>
    </source>
</evidence>
<dbReference type="GO" id="GO:0005634">
    <property type="term" value="C:nucleus"/>
    <property type="evidence" value="ECO:0007669"/>
    <property type="project" value="TreeGrafter"/>
</dbReference>
<comment type="caution">
    <text evidence="10">The sequence shown here is derived from an EMBL/GenBank/DDBJ whole genome shotgun (WGS) entry which is preliminary data.</text>
</comment>
<feature type="domain" description="26S proteasome non-ATPase regulatory subunit 1/RPN2 N-terminal" evidence="9">
    <location>
        <begin position="5"/>
        <end position="322"/>
    </location>
</feature>
<dbReference type="OrthoDB" id="261572at2759"/>
<evidence type="ECO:0000256" key="2">
    <source>
        <dbReference type="ARBA" id="ARBA00006308"/>
    </source>
</evidence>
<evidence type="ECO:0000313" key="11">
    <source>
        <dbReference type="Proteomes" id="UP000319731"/>
    </source>
</evidence>
<dbReference type="Pfam" id="PF13646">
    <property type="entry name" value="HEAT_2"/>
    <property type="match status" value="1"/>
</dbReference>
<evidence type="ECO:0000256" key="7">
    <source>
        <dbReference type="SAM" id="MobiDB-lite"/>
    </source>
</evidence>
<dbReference type="GO" id="GO:0034515">
    <property type="term" value="C:proteasome storage granule"/>
    <property type="evidence" value="ECO:0007669"/>
    <property type="project" value="TreeGrafter"/>
</dbReference>
<comment type="similarity">
    <text evidence="2 6">Belongs to the proteasome subunit S1 family.</text>
</comment>
<dbReference type="Gene3D" id="1.25.10.10">
    <property type="entry name" value="Leucine-rich Repeat Variant"/>
    <property type="match status" value="1"/>
</dbReference>
<dbReference type="InterPro" id="IPR011989">
    <property type="entry name" value="ARM-like"/>
</dbReference>
<dbReference type="GeneID" id="42002733"/>
<evidence type="ECO:0000256" key="1">
    <source>
        <dbReference type="ARBA" id="ARBA00002187"/>
    </source>
</evidence>
<evidence type="ECO:0000256" key="5">
    <source>
        <dbReference type="ARBA" id="ARBA00022942"/>
    </source>
</evidence>
<proteinExistence type="inferred from homology"/>
<comment type="function">
    <text evidence="1 6">Acts as a regulatory subunit of the 26S proteasome which is involved in the ATP-dependent degradation of ubiquitinated proteins.</text>
</comment>
<dbReference type="AlphaFoldDB" id="A0A507CA39"/>
<dbReference type="InterPro" id="IPR016024">
    <property type="entry name" value="ARM-type_fold"/>
</dbReference>
<dbReference type="EMBL" id="QEAO01000005">
    <property type="protein sequence ID" value="TPX36208.1"/>
    <property type="molecule type" value="Genomic_DNA"/>
</dbReference>
<dbReference type="InterPro" id="IPR040623">
    <property type="entry name" value="RPN2_C"/>
</dbReference>
<dbReference type="FunFam" id="1.25.10.10:FF:000017">
    <property type="entry name" value="26S proteasome non-ATPase regulatory subunit 1"/>
    <property type="match status" value="1"/>
</dbReference>
<dbReference type="STRING" id="1806994.A0A507CA39"/>
<dbReference type="PIRSF" id="PIRSF015947">
    <property type="entry name" value="26S_Psome_Rpn2"/>
    <property type="match status" value="1"/>
</dbReference>
<dbReference type="Pfam" id="PF21505">
    <property type="entry name" value="RPN2_N"/>
    <property type="match status" value="1"/>
</dbReference>
<accession>A0A507CA39</accession>
<dbReference type="GO" id="GO:0030234">
    <property type="term" value="F:enzyme regulator activity"/>
    <property type="evidence" value="ECO:0007669"/>
    <property type="project" value="UniProtKB-UniRule"/>
</dbReference>
<evidence type="ECO:0000259" key="9">
    <source>
        <dbReference type="Pfam" id="PF21505"/>
    </source>
</evidence>
<protein>
    <recommendedName>
        <fullName evidence="3 6">26S proteasome regulatory subunit RPN2</fullName>
    </recommendedName>
</protein>
<sequence length="967" mass="106287">MVALTSAAGVISLLDEREAQLKVYALQTLNSIVDQFWAEISDAVSKIEILYEDEKFGQRRLAALVYYHLGEYNESLSFALKAGELFDPAAKSEYVETIISKCIDKYIADRTNQHEHPTAGVKVDKDLEDVVERMFRRCYDDKEYKQAIGIAIESRRLDVIEKACLLDPTQTRDLLLYVLESSMTLVVHMIFRNEILRLLVKLYKTLPEPDYFSMMQCLVHLDDYESAAELLKTLVKVDEKHILIAFQIAFDLENNATQYMLQKVSGALPGATSAPSATAMDVDSAPGKGPADPHQATFDKIREILTGQLAIKLNLEFLTRNNHTDLAILKATKNALESRNSVYHSAITFANAFSNCGTTSDEFLRQNLEWLSRASNWTKFSATAGLGVIHKGQITHGKAILGPYLPQDGVSGSAYSEGGALFALGLIHANHGSGIIEYLTNALKNTQAEVIQHGACLGLGVASMGSDSEDIFDDLKNVLFSESAVAGEAAGIAMGLVMLGTGSDKALNDMLPYAHETQHEKIIRGLALGMALIAYGREEQADVLIEQLVSDKDPILRYGGIYAISMAYAGTGNNKAIRKLLHVAVSDVNDDVRRAAVMGLGFVLFRQASQVPKLVQLLSESYNPHVRYGATMALGIACAATGMTEALELLDPMLKDPVDFVRQGALIANAMILIQHNDSMSPRVASVRKMYEKIVSDKHEEQMAKFGATIGQGILDAGGRNVTLSLASRNGYLNRSAIVGMALFTQFWYWYPLTHFLSLAFTPTAVIALNNNLDVPKLEVTSNAKPSMFAYPPALKPPTVEKIEKVETAILSTTQKAKARARKAEKEKGDAMDTDEKKEDGKKDVDMKDVDDKKEGDEKADDKKDEKKKRKKEESFEILQNMARVLPQQLKYLNFKEDSRYVPVKSTITGGIVIVEDRRPTEPEELVSLAAPVAAAPATTAATAAVLNAPDTANEPAPPEPFEYRED</sequence>
<dbReference type="Proteomes" id="UP000319731">
    <property type="component" value="Unassembled WGS sequence"/>
</dbReference>
<reference evidence="10 11" key="1">
    <citation type="journal article" date="2019" name="Sci. Rep.">
        <title>Comparative genomics of chytrid fungi reveal insights into the obligate biotrophic and pathogenic lifestyle of Synchytrium endobioticum.</title>
        <authorList>
            <person name="van de Vossenberg B.T.L.H."/>
            <person name="Warris S."/>
            <person name="Nguyen H.D.T."/>
            <person name="van Gent-Pelzer M.P.E."/>
            <person name="Joly D.L."/>
            <person name="van de Geest H.C."/>
            <person name="Bonants P.J.M."/>
            <person name="Smith D.S."/>
            <person name="Levesque C.A."/>
            <person name="van der Lee T.A.J."/>
        </authorList>
    </citation>
    <scope>NUCLEOTIDE SEQUENCE [LARGE SCALE GENOMIC DNA]</scope>
    <source>
        <strain evidence="10 11">JEL517</strain>
    </source>
</reference>
<dbReference type="PANTHER" id="PTHR10943">
    <property type="entry name" value="26S PROTEASOME NON-ATPASE REGULATORY SUBUNIT"/>
    <property type="match status" value="1"/>
</dbReference>
<name>A0A507CA39_9FUNG</name>